<dbReference type="AlphaFoldDB" id="A0A1J5U0A5"/>
<evidence type="ECO:0000259" key="2">
    <source>
        <dbReference type="Pfam" id="PF12705"/>
    </source>
</evidence>
<sequence>MRISRLSMPLYSHSRLGTYENCPFQYKLRYVNKIKPILGNSIESFMGSMVHDSLEWLYKLAQDSNIITKATLLEKYEKLWNENWDDTIRVVKKDLTADNFKETGQTCLEMYYDRYHPFDQAITIGLEERMMIELPENKKMQGYIDRLDKIGDGHFAVHDYKTSNRVPPQNKADKDRQLGLYALAVQQRYPEVKKIDLIWHYVRFDEEVRSSRDEKQLDSMITSTVSLINDIEAATERKDFPTKTSILCNWCEYKAQCPEYSHQYASQKEMPTLSTTTISAVQAAETVDKLIELKEKKKNLSLDMDAMTETLESQLLNYSKESGHTTVFGKDYKASFSTTESIKIPGKKDLKRYELESTLKELELWDDLQEMSPYKLKSMLKSEHWSEEQKKKISSYLDKADNSRISLKKL</sequence>
<dbReference type="Pfam" id="PF12705">
    <property type="entry name" value="PDDEXK_1"/>
    <property type="match status" value="1"/>
</dbReference>
<dbReference type="SUPFAM" id="SSF52980">
    <property type="entry name" value="Restriction endonuclease-like"/>
    <property type="match status" value="1"/>
</dbReference>
<organism evidence="3 4">
    <name type="scientific">Marine Group III euryarchaeote CG-Epi2</name>
    <dbReference type="NCBI Taxonomy" id="1888996"/>
    <lineage>
        <taxon>Archaea</taxon>
        <taxon>Methanobacteriati</taxon>
        <taxon>Thermoplasmatota</taxon>
        <taxon>Thermoplasmata</taxon>
        <taxon>Candidatus Thermoprofundales</taxon>
    </lineage>
</organism>
<dbReference type="InterPro" id="IPR038726">
    <property type="entry name" value="PDDEXK_AddAB-type"/>
</dbReference>
<keyword evidence="1" id="KW-0175">Coiled coil</keyword>
<evidence type="ECO:0000313" key="4">
    <source>
        <dbReference type="Proteomes" id="UP000183615"/>
    </source>
</evidence>
<dbReference type="Proteomes" id="UP000183615">
    <property type="component" value="Unassembled WGS sequence"/>
</dbReference>
<evidence type="ECO:0000256" key="1">
    <source>
        <dbReference type="SAM" id="Coils"/>
    </source>
</evidence>
<dbReference type="EMBL" id="MIYZ01000022">
    <property type="protein sequence ID" value="OIR22197.1"/>
    <property type="molecule type" value="Genomic_DNA"/>
</dbReference>
<name>A0A1J5U0A5_9ARCH</name>
<protein>
    <recommendedName>
        <fullName evidence="2">PD-(D/E)XK endonuclease-like domain-containing protein</fullName>
    </recommendedName>
</protein>
<evidence type="ECO:0000313" key="3">
    <source>
        <dbReference type="EMBL" id="OIR22197.1"/>
    </source>
</evidence>
<proteinExistence type="predicted"/>
<feature type="domain" description="PD-(D/E)XK endonuclease-like" evidence="2">
    <location>
        <begin position="12"/>
        <end position="258"/>
    </location>
</feature>
<reference evidence="3 4" key="1">
    <citation type="submission" date="2016-08" db="EMBL/GenBank/DDBJ databases">
        <title>New Insights into Marine Group III Euryarchaeota, from dark to light.</title>
        <authorList>
            <person name="Haro-Moreno J.M."/>
            <person name="Rodriguez-Valera F."/>
            <person name="Lopez-Garcia P."/>
            <person name="Moreira D."/>
            <person name="Martin-Cuadrado A.B."/>
        </authorList>
    </citation>
    <scope>NUCLEOTIDE SEQUENCE [LARGE SCALE GENOMIC DNA]</scope>
    <source>
        <strain evidence="3">CG-Epi2</strain>
    </source>
</reference>
<accession>A0A1J5U0A5</accession>
<gene>
    <name evidence="3" type="ORF">BET99_05085</name>
</gene>
<dbReference type="InterPro" id="IPR011335">
    <property type="entry name" value="Restrct_endonuc-II-like"/>
</dbReference>
<comment type="caution">
    <text evidence="3">The sequence shown here is derived from an EMBL/GenBank/DDBJ whole genome shotgun (WGS) entry which is preliminary data.</text>
</comment>
<dbReference type="InterPro" id="IPR011604">
    <property type="entry name" value="PDDEXK-like_dom_sf"/>
</dbReference>
<feature type="coiled-coil region" evidence="1">
    <location>
        <begin position="283"/>
        <end position="310"/>
    </location>
</feature>
<dbReference type="Gene3D" id="3.90.320.10">
    <property type="match status" value="1"/>
</dbReference>